<dbReference type="Pfam" id="PF12706">
    <property type="entry name" value="Lactamase_B_2"/>
    <property type="match status" value="1"/>
</dbReference>
<reference evidence="4 5" key="1">
    <citation type="submission" date="2018-08" db="EMBL/GenBank/DDBJ databases">
        <title>A genome reference for cultivated species of the human gut microbiota.</title>
        <authorList>
            <person name="Zou Y."/>
            <person name="Xue W."/>
            <person name="Luo G."/>
        </authorList>
    </citation>
    <scope>NUCLEOTIDE SEQUENCE [LARGE SCALE GENOMIC DNA]</scope>
    <source>
        <strain evidence="2 4">AF19-13AC</strain>
        <strain evidence="3 5">TM09-12</strain>
    </source>
</reference>
<dbReference type="PANTHER" id="PTHR42663:SF6">
    <property type="entry name" value="HYDROLASE C777.06C-RELATED"/>
    <property type="match status" value="1"/>
</dbReference>
<dbReference type="Gene3D" id="3.60.15.10">
    <property type="entry name" value="Ribonuclease Z/Hydroxyacylglutathione hydrolase-like"/>
    <property type="match status" value="1"/>
</dbReference>
<name>A0A374NWD0_9FIRM</name>
<evidence type="ECO:0000313" key="4">
    <source>
        <dbReference type="Proteomes" id="UP000261023"/>
    </source>
</evidence>
<protein>
    <recommendedName>
        <fullName evidence="1">Metallo-beta-lactamase domain-containing protein</fullName>
    </recommendedName>
</protein>
<dbReference type="EMBL" id="QSON01000040">
    <property type="protein sequence ID" value="RGI94234.1"/>
    <property type="molecule type" value="Genomic_DNA"/>
</dbReference>
<dbReference type="SUPFAM" id="SSF56281">
    <property type="entry name" value="Metallo-hydrolase/oxidoreductase"/>
    <property type="match status" value="1"/>
</dbReference>
<dbReference type="Proteomes" id="UP000261023">
    <property type="component" value="Unassembled WGS sequence"/>
</dbReference>
<sequence length="276" mass="31561">MKIQYLGTAAAEGWPGIFCNCPVCREAVRRGGKNIRSRSQALVDDSLLIDFPPDSYYHMIQYHVPMAAVQNILLTHAHQDHFYPLDLTMRGNGFSDEVTGILQIYGNELCCEWFGEAVRTASPYMELDRRLAFHTITKFQTLNLQGYTITPLPALHDRRQNCLIYLLKKDGKKLLYGNDTGWFPDETWRFLEREGHLDGVSLDCTMGRQKEGTNHMGIPDNREVIKRLKLYGCVDSDTKIVITHFSHHGGVLHEELEQEVGTDGWYVAYDGFCLEI</sequence>
<dbReference type="Proteomes" id="UP000263014">
    <property type="component" value="Unassembled WGS sequence"/>
</dbReference>
<evidence type="ECO:0000259" key="1">
    <source>
        <dbReference type="Pfam" id="PF12706"/>
    </source>
</evidence>
<dbReference type="PANTHER" id="PTHR42663">
    <property type="entry name" value="HYDROLASE C777.06C-RELATED-RELATED"/>
    <property type="match status" value="1"/>
</dbReference>
<accession>A0A374NWD0</accession>
<comment type="caution">
    <text evidence="3">The sequence shown here is derived from an EMBL/GenBank/DDBJ whole genome shotgun (WGS) entry which is preliminary data.</text>
</comment>
<dbReference type="RefSeq" id="WP_002602194.1">
    <property type="nucleotide sequence ID" value="NZ_CACRUH010000058.1"/>
</dbReference>
<proteinExistence type="predicted"/>
<gene>
    <name evidence="2" type="ORF">DWX31_23805</name>
    <name evidence="3" type="ORF">DXD79_33455</name>
</gene>
<dbReference type="InterPro" id="IPR036866">
    <property type="entry name" value="RibonucZ/Hydroxyglut_hydro"/>
</dbReference>
<evidence type="ECO:0000313" key="5">
    <source>
        <dbReference type="Proteomes" id="UP000263014"/>
    </source>
</evidence>
<evidence type="ECO:0000313" key="3">
    <source>
        <dbReference type="EMBL" id="RGI94234.1"/>
    </source>
</evidence>
<feature type="domain" description="Metallo-beta-lactamase" evidence="1">
    <location>
        <begin position="66"/>
        <end position="229"/>
    </location>
</feature>
<dbReference type="OrthoDB" id="9781189at2"/>
<dbReference type="AlphaFoldDB" id="A0A374NWD0"/>
<dbReference type="InterPro" id="IPR001279">
    <property type="entry name" value="Metallo-B-lactamas"/>
</dbReference>
<evidence type="ECO:0000313" key="2">
    <source>
        <dbReference type="EMBL" id="RGD68024.1"/>
    </source>
</evidence>
<dbReference type="EMBL" id="QTJW01000019">
    <property type="protein sequence ID" value="RGD68024.1"/>
    <property type="molecule type" value="Genomic_DNA"/>
</dbReference>
<organism evidence="3 5">
    <name type="scientific">Hungatella hathewayi</name>
    <dbReference type="NCBI Taxonomy" id="154046"/>
    <lineage>
        <taxon>Bacteria</taxon>
        <taxon>Bacillati</taxon>
        <taxon>Bacillota</taxon>
        <taxon>Clostridia</taxon>
        <taxon>Lachnospirales</taxon>
        <taxon>Lachnospiraceae</taxon>
        <taxon>Hungatella</taxon>
    </lineage>
</organism>